<accession>A0A5F1YKH4</accession>
<dbReference type="EMBL" id="RQFA01000046">
    <property type="protein sequence ID" value="TGK33314.1"/>
    <property type="molecule type" value="Genomic_DNA"/>
</dbReference>
<comment type="caution">
    <text evidence="1">The sequence shown here is derived from an EMBL/GenBank/DDBJ whole genome shotgun (WGS) entry which is preliminary data.</text>
</comment>
<dbReference type="AlphaFoldDB" id="A0A5F1YKH4"/>
<dbReference type="Pfam" id="PF06108">
    <property type="entry name" value="DUF952"/>
    <property type="match status" value="1"/>
</dbReference>
<dbReference type="InterPro" id="IPR009297">
    <property type="entry name" value="DUF952"/>
</dbReference>
<reference evidence="1" key="1">
    <citation type="journal article" date="2019" name="PLoS Negl. Trop. Dis.">
        <title>Revisiting the worldwide diversity of Leptospira species in the environment.</title>
        <authorList>
            <person name="Vincent A.T."/>
            <person name="Schiettekatte O."/>
            <person name="Bourhy P."/>
            <person name="Veyrier F.J."/>
            <person name="Picardeau M."/>
        </authorList>
    </citation>
    <scope>NUCLEOTIDE SEQUENCE [LARGE SCALE GENOMIC DNA]</scope>
    <source>
        <strain evidence="1">201800299</strain>
    </source>
</reference>
<dbReference type="OrthoDB" id="5638018at2"/>
<dbReference type="PANTHER" id="PTHR34129:SF1">
    <property type="entry name" value="DUF952 DOMAIN-CONTAINING PROTEIN"/>
    <property type="match status" value="1"/>
</dbReference>
<evidence type="ECO:0000313" key="1">
    <source>
        <dbReference type="EMBL" id="TGK33314.1"/>
    </source>
</evidence>
<evidence type="ECO:0000313" key="2">
    <source>
        <dbReference type="Proteomes" id="UP000298277"/>
    </source>
</evidence>
<dbReference type="PANTHER" id="PTHR34129">
    <property type="entry name" value="BLR1139 PROTEIN"/>
    <property type="match status" value="1"/>
</dbReference>
<dbReference type="Proteomes" id="UP000298277">
    <property type="component" value="Unassembled WGS sequence"/>
</dbReference>
<gene>
    <name evidence="1" type="ORF">EHQ17_11005</name>
</gene>
<organism evidence="1 2">
    <name type="scientific">Leptospira gomenensis</name>
    <dbReference type="NCBI Taxonomy" id="2484974"/>
    <lineage>
        <taxon>Bacteria</taxon>
        <taxon>Pseudomonadati</taxon>
        <taxon>Spirochaetota</taxon>
        <taxon>Spirochaetia</taxon>
        <taxon>Leptospirales</taxon>
        <taxon>Leptospiraceae</taxon>
        <taxon>Leptospira</taxon>
    </lineage>
</organism>
<keyword evidence="2" id="KW-1185">Reference proteome</keyword>
<dbReference type="Gene3D" id="3.20.170.20">
    <property type="entry name" value="Protein of unknown function DUF952"/>
    <property type="match status" value="1"/>
</dbReference>
<dbReference type="SUPFAM" id="SSF56399">
    <property type="entry name" value="ADP-ribosylation"/>
    <property type="match status" value="1"/>
</dbReference>
<name>A0A5F1YKH4_9LEPT</name>
<protein>
    <submittedName>
        <fullName evidence="1">DUF952 domain-containing protein</fullName>
    </submittedName>
</protein>
<sequence>MERIYVIAFRKDWEEAVRTGSYVVDSLEREGFIHASKRNQLEETANRIFFGRRDLVLLVVDPARLRSPLKYEVSHSAKFSEEDGKNIFPHIFGFLNVDAVSENLDIVPDRDGFFRFSFLD</sequence>
<proteinExistence type="predicted"/>
<dbReference type="RefSeq" id="WP_135594578.1">
    <property type="nucleotide sequence ID" value="NZ_RQEZ01000013.1"/>
</dbReference>